<protein>
    <recommendedName>
        <fullName evidence="3">Transposase</fullName>
    </recommendedName>
</protein>
<name>A0ABS7PZF5_9SPHN</name>
<comment type="caution">
    <text evidence="1">The sequence shown here is derived from an EMBL/GenBank/DDBJ whole genome shotgun (WGS) entry which is preliminary data.</text>
</comment>
<evidence type="ECO:0000313" key="2">
    <source>
        <dbReference type="Proteomes" id="UP000706039"/>
    </source>
</evidence>
<reference evidence="1 2" key="1">
    <citation type="submission" date="2021-08" db="EMBL/GenBank/DDBJ databases">
        <authorList>
            <person name="Tuo L."/>
        </authorList>
    </citation>
    <scope>NUCLEOTIDE SEQUENCE [LARGE SCALE GENOMIC DNA]</scope>
    <source>
        <strain evidence="1 2">JCM 31229</strain>
    </source>
</reference>
<keyword evidence="2" id="KW-1185">Reference proteome</keyword>
<sequence length="117" mass="13272">MDEEHLMHAVRYVWLNPVRVRLVEHPEHWRRSSVGAHLCGEDGGLVRVASVLDRYGAFAEFLSDPADDGAALRALRRSETSGRPIGNPAWIVDLEAWTGRILTPQKRGPKARVRFEY</sequence>
<evidence type="ECO:0008006" key="3">
    <source>
        <dbReference type="Google" id="ProtNLM"/>
    </source>
</evidence>
<dbReference type="InterPro" id="IPR036515">
    <property type="entry name" value="Transposase_17_sf"/>
</dbReference>
<proteinExistence type="predicted"/>
<dbReference type="Gene3D" id="3.30.70.1290">
    <property type="entry name" value="Transposase IS200-like"/>
    <property type="match status" value="1"/>
</dbReference>
<dbReference type="EMBL" id="JAINVV010000016">
    <property type="protein sequence ID" value="MBY8826324.1"/>
    <property type="molecule type" value="Genomic_DNA"/>
</dbReference>
<evidence type="ECO:0000313" key="1">
    <source>
        <dbReference type="EMBL" id="MBY8826324.1"/>
    </source>
</evidence>
<dbReference type="RefSeq" id="WP_222993875.1">
    <property type="nucleotide sequence ID" value="NZ_JAINVV010000016.1"/>
</dbReference>
<organism evidence="1 2">
    <name type="scientific">Sphingomonas colocasiae</name>
    <dbReference type="NCBI Taxonomy" id="1848973"/>
    <lineage>
        <taxon>Bacteria</taxon>
        <taxon>Pseudomonadati</taxon>
        <taxon>Pseudomonadota</taxon>
        <taxon>Alphaproteobacteria</taxon>
        <taxon>Sphingomonadales</taxon>
        <taxon>Sphingomonadaceae</taxon>
        <taxon>Sphingomonas</taxon>
    </lineage>
</organism>
<dbReference type="Proteomes" id="UP000706039">
    <property type="component" value="Unassembled WGS sequence"/>
</dbReference>
<accession>A0ABS7PZF5</accession>
<gene>
    <name evidence="1" type="ORF">K7G82_28735</name>
</gene>